<dbReference type="InterPro" id="IPR050107">
    <property type="entry name" value="ABC_carbohydrate_import_ATPase"/>
</dbReference>
<dbReference type="EMBL" id="BLAE01000016">
    <property type="protein sequence ID" value="GES09636.1"/>
    <property type="molecule type" value="Genomic_DNA"/>
</dbReference>
<keyword evidence="1" id="KW-0813">Transport</keyword>
<evidence type="ECO:0000256" key="1">
    <source>
        <dbReference type="ARBA" id="ARBA00022448"/>
    </source>
</evidence>
<keyword evidence="4 6" id="KW-0067">ATP-binding</keyword>
<protein>
    <submittedName>
        <fullName evidence="6">Ribose import ATP-binding protein RbsA</fullName>
    </submittedName>
</protein>
<sequence length="540" mass="57541">MMTRLEAAGPTLLPGSESPAALAVAGLTKAFVGRVVLDNFDIKVKRGEIHALLGQNGSGKSTFIKCLAGVYRADAGSISVAGMALPKAFPPNAARKFGLGFVHQDLGLALDMTIADNLGLVRGFHTAGPFVRQREQARSAREILDFVGVKATPQTLVRDLPVTARTLLAIGRAVDLQDSSNLNCLVLDEPTASLPDTDAHLLFDAVRQLSSLGVAVIYVSHRLEEIERLADNVTVLRDGRKIATHQVANTTRAQLVEEILGETSGGPRGRTATTRALDLIAPPEKRALRAENISGVRVANVSFAVEPGEIVGVAGLAGSGRSELCRLLFGAQRLTGGRVWIGDTPVEDPTPAKSIRAGVAYIPEDRRGQACLMTMTVRENIMLLRSPIRRGLIDRRRDRQVASDAIDQFDVRPRDPEALVASLSGGNQQKVMLAKWFGLQPSVIVLDEPVQGVDVGAKAQVFEYLRAAASAGAAVLVVDSDFDNLTDVCDRVLIIRQGELVGEVDGDSIDTSEITRATFGVSAVADHVAAANCRTGYSNV</sequence>
<dbReference type="PROSITE" id="PS50893">
    <property type="entry name" value="ABC_TRANSPORTER_2"/>
    <property type="match status" value="2"/>
</dbReference>
<feature type="domain" description="ABC transporter" evidence="5">
    <location>
        <begin position="22"/>
        <end position="263"/>
    </location>
</feature>
<dbReference type="CDD" id="cd03215">
    <property type="entry name" value="ABC_Carb_Monos_II"/>
    <property type="match status" value="1"/>
</dbReference>
<dbReference type="GO" id="GO:0005524">
    <property type="term" value="F:ATP binding"/>
    <property type="evidence" value="ECO:0007669"/>
    <property type="project" value="UniProtKB-KW"/>
</dbReference>
<dbReference type="AlphaFoldDB" id="A0A5M3WLX6"/>
<dbReference type="InterPro" id="IPR017871">
    <property type="entry name" value="ABC_transporter-like_CS"/>
</dbReference>
<evidence type="ECO:0000313" key="7">
    <source>
        <dbReference type="Proteomes" id="UP000331127"/>
    </source>
</evidence>
<dbReference type="SUPFAM" id="SSF52540">
    <property type="entry name" value="P-loop containing nucleoside triphosphate hydrolases"/>
    <property type="match status" value="2"/>
</dbReference>
<proteinExistence type="predicted"/>
<evidence type="ECO:0000256" key="4">
    <source>
        <dbReference type="ARBA" id="ARBA00022840"/>
    </source>
</evidence>
<keyword evidence="7" id="KW-1185">Reference proteome</keyword>
<dbReference type="GO" id="GO:0016887">
    <property type="term" value="F:ATP hydrolysis activity"/>
    <property type="evidence" value="ECO:0007669"/>
    <property type="project" value="InterPro"/>
</dbReference>
<dbReference type="SMART" id="SM00382">
    <property type="entry name" value="AAA"/>
    <property type="match status" value="2"/>
</dbReference>
<dbReference type="InterPro" id="IPR027417">
    <property type="entry name" value="P-loop_NTPase"/>
</dbReference>
<evidence type="ECO:0000259" key="5">
    <source>
        <dbReference type="PROSITE" id="PS50893"/>
    </source>
</evidence>
<dbReference type="OrthoDB" id="8039522at2"/>
<dbReference type="PANTHER" id="PTHR43790">
    <property type="entry name" value="CARBOHYDRATE TRANSPORT ATP-BINDING PROTEIN MG119-RELATED"/>
    <property type="match status" value="1"/>
</dbReference>
<gene>
    <name evidence="6" type="primary">rbsA_1</name>
    <name evidence="6" type="ORF">Amac_032320</name>
</gene>
<dbReference type="PROSITE" id="PS00211">
    <property type="entry name" value="ABC_TRANSPORTER_1"/>
    <property type="match status" value="1"/>
</dbReference>
<dbReference type="RefSeq" id="WP_155355155.1">
    <property type="nucleotide sequence ID" value="NZ_BAAAHL010000040.1"/>
</dbReference>
<accession>A0A5M3WLX6</accession>
<dbReference type="InterPro" id="IPR003593">
    <property type="entry name" value="AAA+_ATPase"/>
</dbReference>
<evidence type="ECO:0000256" key="2">
    <source>
        <dbReference type="ARBA" id="ARBA00022737"/>
    </source>
</evidence>
<dbReference type="InterPro" id="IPR003439">
    <property type="entry name" value="ABC_transporter-like_ATP-bd"/>
</dbReference>
<keyword evidence="3" id="KW-0547">Nucleotide-binding</keyword>
<evidence type="ECO:0000313" key="6">
    <source>
        <dbReference type="EMBL" id="GES09636.1"/>
    </source>
</evidence>
<feature type="domain" description="ABC transporter" evidence="5">
    <location>
        <begin position="274"/>
        <end position="522"/>
    </location>
</feature>
<dbReference type="Proteomes" id="UP000331127">
    <property type="component" value="Unassembled WGS sequence"/>
</dbReference>
<name>A0A5M3WLX6_9ACTN</name>
<evidence type="ECO:0000256" key="3">
    <source>
        <dbReference type="ARBA" id="ARBA00022741"/>
    </source>
</evidence>
<dbReference type="Pfam" id="PF00005">
    <property type="entry name" value="ABC_tran"/>
    <property type="match status" value="2"/>
</dbReference>
<keyword evidence="2" id="KW-0677">Repeat</keyword>
<dbReference type="Gene3D" id="3.40.50.300">
    <property type="entry name" value="P-loop containing nucleotide triphosphate hydrolases"/>
    <property type="match status" value="2"/>
</dbReference>
<dbReference type="CDD" id="cd03216">
    <property type="entry name" value="ABC_Carb_Monos_I"/>
    <property type="match status" value="1"/>
</dbReference>
<comment type="caution">
    <text evidence="6">The sequence shown here is derived from an EMBL/GenBank/DDBJ whole genome shotgun (WGS) entry which is preliminary data.</text>
</comment>
<organism evidence="6 7">
    <name type="scientific">Acrocarpospora macrocephala</name>
    <dbReference type="NCBI Taxonomy" id="150177"/>
    <lineage>
        <taxon>Bacteria</taxon>
        <taxon>Bacillati</taxon>
        <taxon>Actinomycetota</taxon>
        <taxon>Actinomycetes</taxon>
        <taxon>Streptosporangiales</taxon>
        <taxon>Streptosporangiaceae</taxon>
        <taxon>Acrocarpospora</taxon>
    </lineage>
</organism>
<dbReference type="PANTHER" id="PTHR43790:SF9">
    <property type="entry name" value="GALACTOFURANOSE TRANSPORTER ATP-BINDING PROTEIN YTFR"/>
    <property type="match status" value="1"/>
</dbReference>
<reference evidence="6 7" key="1">
    <citation type="submission" date="2019-10" db="EMBL/GenBank/DDBJ databases">
        <title>Whole genome shotgun sequence of Acrocarpospora macrocephala NBRC 16266.</title>
        <authorList>
            <person name="Ichikawa N."/>
            <person name="Kimura A."/>
            <person name="Kitahashi Y."/>
            <person name="Komaki H."/>
            <person name="Oguchi A."/>
        </authorList>
    </citation>
    <scope>NUCLEOTIDE SEQUENCE [LARGE SCALE GENOMIC DNA]</scope>
    <source>
        <strain evidence="6 7">NBRC 16266</strain>
    </source>
</reference>